<evidence type="ECO:0000313" key="3">
    <source>
        <dbReference type="Proteomes" id="UP000261285"/>
    </source>
</evidence>
<organism evidence="2 3">
    <name type="scientific">Dorea longicatena</name>
    <dbReference type="NCBI Taxonomy" id="88431"/>
    <lineage>
        <taxon>Bacteria</taxon>
        <taxon>Bacillati</taxon>
        <taxon>Bacillota</taxon>
        <taxon>Clostridia</taxon>
        <taxon>Lachnospirales</taxon>
        <taxon>Lachnospiraceae</taxon>
        <taxon>Dorea</taxon>
    </lineage>
</organism>
<accession>A0A3E5GBG2</accession>
<evidence type="ECO:0000259" key="1">
    <source>
        <dbReference type="Pfam" id="PF13538"/>
    </source>
</evidence>
<dbReference type="Proteomes" id="UP000261285">
    <property type="component" value="Unassembled WGS sequence"/>
</dbReference>
<dbReference type="SUPFAM" id="SSF52540">
    <property type="entry name" value="P-loop containing nucleoside triphosphate hydrolases"/>
    <property type="match status" value="1"/>
</dbReference>
<dbReference type="EMBL" id="QSVN01000009">
    <property type="protein sequence ID" value="RGO31941.1"/>
    <property type="molecule type" value="Genomic_DNA"/>
</dbReference>
<protein>
    <submittedName>
        <fullName evidence="2">DUF2075 domain-containing protein</fullName>
    </submittedName>
</protein>
<gene>
    <name evidence="2" type="ORF">DXB16_09515</name>
</gene>
<name>A0A3E5GBG2_9FIRM</name>
<evidence type="ECO:0000313" key="2">
    <source>
        <dbReference type="EMBL" id="RGO31941.1"/>
    </source>
</evidence>
<dbReference type="Gene3D" id="3.40.50.300">
    <property type="entry name" value="P-loop containing nucleotide triphosphate hydrolases"/>
    <property type="match status" value="2"/>
</dbReference>
<dbReference type="InterPro" id="IPR027785">
    <property type="entry name" value="UvrD-like_helicase_C"/>
</dbReference>
<feature type="domain" description="UvrD-like helicase C-terminal" evidence="1">
    <location>
        <begin position="569"/>
        <end position="616"/>
    </location>
</feature>
<dbReference type="AlphaFoldDB" id="A0A3E5GBG2"/>
<reference evidence="2 3" key="1">
    <citation type="submission" date="2018-08" db="EMBL/GenBank/DDBJ databases">
        <title>A genome reference for cultivated species of the human gut microbiota.</title>
        <authorList>
            <person name="Zou Y."/>
            <person name="Xue W."/>
            <person name="Luo G."/>
        </authorList>
    </citation>
    <scope>NUCLEOTIDE SEQUENCE [LARGE SCALE GENOMIC DNA]</scope>
    <source>
        <strain evidence="2 3">OM02-16</strain>
    </source>
</reference>
<dbReference type="InterPro" id="IPR027417">
    <property type="entry name" value="P-loop_NTPase"/>
</dbReference>
<sequence>MNSNLKILGAFESGIKTDVAEQFVQKFLKKYENVEGELYLGYPIYIDEVANRRVCVDMALVSKIGVYIINILTEPVVKYGEIQDDIYAKVETKFKKQNFLFKKRKLIFDFYTLTYSVTPIKEEEDYPLAQNVDDIMDFIEQTREEQEYGDDLYRKILSGLQEAYGINTYKERENVEEGTKAYAINQMASLIEKYDSAQMEAILSDATGIQRIRGMAGSGKTIILARKAVELHTAHPEWNIVVTYSTRSLRGQLEALIARFYAAKNDGAKYNPEKLKIMQSWGSATSKGVYYEVCLRHGIAPMNFSEARAKYGKSANHFSRLCGELLSSIKNFQKMYDCILIDEAQDFDKNYLQLCLKILDKNQRLVYAYDELQKLNEEAMPNPEQIFGRNIDHDTPLVVCYRNQGNAIVTAHAIGMGLYRKEGLLQLPSSSSVWEAIGYVSDTPIIEGQEATLYRTKETSPELLKTNPNEVIQFCGYKNYKEMYKALLDMLKSDLEQEQLLPRDIMIIDMDTFEYSKNCIRLSNIQSEYNSVAWDDEFNYDEDKEIYKFKIHTAGAANPEDFFREDSVVYSSVRRAKGNETYMVYIVNAQKCVNSLQRRSDRNALFTAVTRSKGWVKVLGYGEDMTVLQEEFEEIKRQDFKLHFDKYPTKEEQKQIFLNNQDVAAKDIQTIDKTKNLIGKLTGNGNVTKIQLMQELFGMSKEELAKLLEGGE</sequence>
<proteinExistence type="predicted"/>
<dbReference type="RefSeq" id="WP_117598152.1">
    <property type="nucleotide sequence ID" value="NZ_CABMEZ010000009.1"/>
</dbReference>
<comment type="caution">
    <text evidence="2">The sequence shown here is derived from an EMBL/GenBank/DDBJ whole genome shotgun (WGS) entry which is preliminary data.</text>
</comment>
<dbReference type="Pfam" id="PF13538">
    <property type="entry name" value="UvrD_C_2"/>
    <property type="match status" value="1"/>
</dbReference>